<gene>
    <name evidence="1" type="ORF">AWB64_00176</name>
</gene>
<dbReference type="PROSITE" id="PS51257">
    <property type="entry name" value="PROKAR_LIPOPROTEIN"/>
    <property type="match status" value="1"/>
</dbReference>
<keyword evidence="1" id="KW-0449">Lipoprotein</keyword>
<reference evidence="1 2" key="1">
    <citation type="submission" date="2016-01" db="EMBL/GenBank/DDBJ databases">
        <authorList>
            <person name="Oliw E.H."/>
        </authorList>
    </citation>
    <scope>NUCLEOTIDE SEQUENCE [LARGE SCALE GENOMIC DNA]</scope>
    <source>
        <strain evidence="1">LMG 22029</strain>
    </source>
</reference>
<proteinExistence type="predicted"/>
<dbReference type="Proteomes" id="UP000054893">
    <property type="component" value="Unassembled WGS sequence"/>
</dbReference>
<dbReference type="EMBL" id="FCOC02000001">
    <property type="protein sequence ID" value="SAL09649.1"/>
    <property type="molecule type" value="Genomic_DNA"/>
</dbReference>
<dbReference type="InterPro" id="IPR027587">
    <property type="entry name" value="TrbK"/>
</dbReference>
<dbReference type="RefSeq" id="WP_060816733.1">
    <property type="nucleotide sequence ID" value="NZ_FCOC02000001.1"/>
</dbReference>
<evidence type="ECO:0000313" key="2">
    <source>
        <dbReference type="Proteomes" id="UP000054893"/>
    </source>
</evidence>
<sequence>MSRTAILLLIVALAACGKSDPTETVESLMANPELLKELQQQCKVDHAKVGDELCDRVTEATRRRFFGDGKAPYNPPKQAPKF</sequence>
<accession>A0A158ERD3</accession>
<dbReference type="InterPro" id="IPR047937">
    <property type="entry name" value="Eex_IncN-like"/>
</dbReference>
<evidence type="ECO:0000313" key="1">
    <source>
        <dbReference type="EMBL" id="SAL09649.1"/>
    </source>
</evidence>
<organism evidence="1 2">
    <name type="scientific">Caballeronia sordidicola</name>
    <name type="common">Burkholderia sordidicola</name>
    <dbReference type="NCBI Taxonomy" id="196367"/>
    <lineage>
        <taxon>Bacteria</taxon>
        <taxon>Pseudomonadati</taxon>
        <taxon>Pseudomonadota</taxon>
        <taxon>Betaproteobacteria</taxon>
        <taxon>Burkholderiales</taxon>
        <taxon>Burkholderiaceae</taxon>
        <taxon>Caballeronia</taxon>
    </lineage>
</organism>
<dbReference type="AlphaFoldDB" id="A0A158ERD3"/>
<protein>
    <submittedName>
        <fullName evidence="1">Putative lipoprotein</fullName>
    </submittedName>
</protein>
<dbReference type="Pfam" id="PF20084">
    <property type="entry name" value="TrbK"/>
    <property type="match status" value="1"/>
</dbReference>
<dbReference type="NCBIfam" id="NF033894">
    <property type="entry name" value="Eex_IncN"/>
    <property type="match status" value="1"/>
</dbReference>
<dbReference type="OrthoDB" id="6049059at2"/>
<name>A0A158ERD3_CABSO</name>